<keyword evidence="3 5" id="KW-0658">Purine biosynthesis</keyword>
<dbReference type="Gene3D" id="3.30.1490.20">
    <property type="entry name" value="ATP-grasp fold, A domain"/>
    <property type="match status" value="1"/>
</dbReference>
<comment type="subunit">
    <text evidence="5 6">Homodimer.</text>
</comment>
<dbReference type="NCBIfam" id="NF004675">
    <property type="entry name" value="PRK06019.1-1"/>
    <property type="match status" value="1"/>
</dbReference>
<dbReference type="Pfam" id="PF02222">
    <property type="entry name" value="ATP-grasp"/>
    <property type="match status" value="1"/>
</dbReference>
<dbReference type="AlphaFoldDB" id="A0A3D3RFN5"/>
<dbReference type="SUPFAM" id="SSF51246">
    <property type="entry name" value="Rudiment single hybrid motif"/>
    <property type="match status" value="1"/>
</dbReference>
<feature type="binding site" evidence="5">
    <location>
        <position position="190"/>
    </location>
    <ligand>
        <name>ATP</name>
        <dbReference type="ChEBI" id="CHEBI:30616"/>
    </ligand>
</feature>
<dbReference type="SUPFAM" id="SSF56059">
    <property type="entry name" value="Glutathione synthetase ATP-binding domain-like"/>
    <property type="match status" value="1"/>
</dbReference>
<dbReference type="InterPro" id="IPR016185">
    <property type="entry name" value="PreATP-grasp_dom_sf"/>
</dbReference>
<feature type="binding site" evidence="5">
    <location>
        <begin position="182"/>
        <end position="185"/>
    </location>
    <ligand>
        <name>ATP</name>
        <dbReference type="ChEBI" id="CHEBI:30616"/>
    </ligand>
</feature>
<dbReference type="UniPathway" id="UPA00074">
    <property type="reaction ID" value="UER00942"/>
</dbReference>
<dbReference type="Pfam" id="PF22660">
    <property type="entry name" value="RS_preATP-grasp-like"/>
    <property type="match status" value="1"/>
</dbReference>
<feature type="binding site" evidence="5">
    <location>
        <begin position="152"/>
        <end position="158"/>
    </location>
    <ligand>
        <name>ATP</name>
        <dbReference type="ChEBI" id="CHEBI:30616"/>
    </ligand>
</feature>
<keyword evidence="2 5" id="KW-0547">Nucleotide-binding</keyword>
<evidence type="ECO:0000256" key="6">
    <source>
        <dbReference type="RuleBase" id="RU361200"/>
    </source>
</evidence>
<gene>
    <name evidence="5 6" type="primary">purK</name>
    <name evidence="8" type="ORF">DIT97_33310</name>
</gene>
<sequence length="379" mass="40968">MSELIAPGATLGMLGSGQLGRMFAIEARRLGYHVHVFSPESQTPTGQVADLEVVGEYDDLDAVANFAKKVDVISFEFENVLSVTTDAASQFAPVRPGANVLHVAQNRIREKSELRDAGIPVTPFAVVRSVEELKTALSELGCPAVLKSATSGYDGKGQVKIDSPEEAEAAWKEVGADETVLEAFIDYICELSVVGVRGLDGEFAFYGPMKNDHANHILDISVFPSGMGDEVNRNAVEVTRAVFEHLNVVGVLCVEFFLTGDQRLMINEIAPRPHNSGHLTIDGHVTCQFEQQVRAICGLPLGSTKSLGPTAMANLLGDHWEPGPPDWTALQQFPDVKVHLYGKQESRIGRKMGHLTALAETSEAAVQRVKDARAAIFHG</sequence>
<dbReference type="InterPro" id="IPR005875">
    <property type="entry name" value="PurK"/>
</dbReference>
<feature type="binding site" evidence="5">
    <location>
        <begin position="267"/>
        <end position="268"/>
    </location>
    <ligand>
        <name>ATP</name>
        <dbReference type="ChEBI" id="CHEBI:30616"/>
    </ligand>
</feature>
<dbReference type="PANTHER" id="PTHR11609">
    <property type="entry name" value="PURINE BIOSYNTHESIS PROTEIN 6/7, PUR6/7"/>
    <property type="match status" value="1"/>
</dbReference>
<dbReference type="Pfam" id="PF17769">
    <property type="entry name" value="PurK_C"/>
    <property type="match status" value="1"/>
</dbReference>
<comment type="function">
    <text evidence="6">Catalyzes the ATP-dependent conversion of 5-aminoimidazole ribonucleotide (AIR) and HCO(3)- to N5-carboxyaminoimidazole ribonucleotide (N5-CAIR).</text>
</comment>
<keyword evidence="4 5" id="KW-0067">ATP-binding</keyword>
<dbReference type="HAMAP" id="MF_01928">
    <property type="entry name" value="PurK"/>
    <property type="match status" value="1"/>
</dbReference>
<dbReference type="NCBIfam" id="TIGR01161">
    <property type="entry name" value="purK"/>
    <property type="match status" value="1"/>
</dbReference>
<dbReference type="Proteomes" id="UP000263642">
    <property type="component" value="Unassembled WGS sequence"/>
</dbReference>
<dbReference type="EC" id="6.3.4.18" evidence="5 6"/>
<evidence type="ECO:0000313" key="8">
    <source>
        <dbReference type="EMBL" id="HCO27643.1"/>
    </source>
</evidence>
<comment type="caution">
    <text evidence="8">The sequence shown here is derived from an EMBL/GenBank/DDBJ whole genome shotgun (WGS) entry which is preliminary data.</text>
</comment>
<organism evidence="8 9">
    <name type="scientific">Gimesia maris</name>
    <dbReference type="NCBI Taxonomy" id="122"/>
    <lineage>
        <taxon>Bacteria</taxon>
        <taxon>Pseudomonadati</taxon>
        <taxon>Planctomycetota</taxon>
        <taxon>Planctomycetia</taxon>
        <taxon>Planctomycetales</taxon>
        <taxon>Planctomycetaceae</taxon>
        <taxon>Gimesia</taxon>
    </lineage>
</organism>
<dbReference type="InterPro" id="IPR040686">
    <property type="entry name" value="PurK_C"/>
</dbReference>
<accession>A0A3D3RFN5</accession>
<feature type="binding site" evidence="5">
    <location>
        <position position="147"/>
    </location>
    <ligand>
        <name>ATP</name>
        <dbReference type="ChEBI" id="CHEBI:30616"/>
    </ligand>
</feature>
<comment type="function">
    <text evidence="5">Catalyzes the ATP-dependent conversion of 5-aminoimidazole ribonucleotide (AIR) and HCO(3)(-) to N5-carboxyaminoimidazole ribonucleotide (N5-CAIR).</text>
</comment>
<dbReference type="FunFam" id="3.30.1490.20:FF:000015">
    <property type="entry name" value="N5-carboxyaminoimidazole ribonucleotide synthase"/>
    <property type="match status" value="1"/>
</dbReference>
<dbReference type="PROSITE" id="PS50975">
    <property type="entry name" value="ATP_GRASP"/>
    <property type="match status" value="1"/>
</dbReference>
<dbReference type="NCBIfam" id="NF004679">
    <property type="entry name" value="PRK06019.1-5"/>
    <property type="match status" value="1"/>
</dbReference>
<feature type="binding site" evidence="5">
    <location>
        <position position="213"/>
    </location>
    <ligand>
        <name>ATP</name>
        <dbReference type="ChEBI" id="CHEBI:30616"/>
    </ligand>
</feature>
<dbReference type="InterPro" id="IPR054350">
    <property type="entry name" value="PurT/PurK_preATP-grasp"/>
</dbReference>
<dbReference type="InterPro" id="IPR011054">
    <property type="entry name" value="Rudment_hybrid_motif"/>
</dbReference>
<feature type="domain" description="ATP-grasp" evidence="7">
    <location>
        <begin position="111"/>
        <end position="297"/>
    </location>
</feature>
<evidence type="ECO:0000256" key="4">
    <source>
        <dbReference type="ARBA" id="ARBA00022840"/>
    </source>
</evidence>
<dbReference type="GO" id="GO:0006189">
    <property type="term" value="P:'de novo' IMP biosynthetic process"/>
    <property type="evidence" value="ECO:0007669"/>
    <property type="project" value="UniProtKB-UniRule"/>
</dbReference>
<name>A0A3D3RFN5_9PLAN</name>
<dbReference type="InterPro" id="IPR011761">
    <property type="entry name" value="ATP-grasp"/>
</dbReference>
<feature type="binding site" evidence="5">
    <location>
        <position position="107"/>
    </location>
    <ligand>
        <name>ATP</name>
        <dbReference type="ChEBI" id="CHEBI:30616"/>
    </ligand>
</feature>
<dbReference type="PANTHER" id="PTHR11609:SF5">
    <property type="entry name" value="PHOSPHORIBOSYLAMINOIMIDAZOLE CARBOXYLASE"/>
    <property type="match status" value="1"/>
</dbReference>
<dbReference type="SUPFAM" id="SSF52440">
    <property type="entry name" value="PreATP-grasp domain"/>
    <property type="match status" value="1"/>
</dbReference>
<proteinExistence type="inferred from homology"/>
<dbReference type="GO" id="GO:0034028">
    <property type="term" value="F:5-(carboxyamino)imidazole ribonucleotide synthase activity"/>
    <property type="evidence" value="ECO:0007669"/>
    <property type="project" value="UniProtKB-UniRule"/>
</dbReference>
<dbReference type="Gene3D" id="3.30.470.20">
    <property type="entry name" value="ATP-grasp fold, B domain"/>
    <property type="match status" value="1"/>
</dbReference>
<evidence type="ECO:0000256" key="5">
    <source>
        <dbReference type="HAMAP-Rule" id="MF_01928"/>
    </source>
</evidence>
<dbReference type="GO" id="GO:0005524">
    <property type="term" value="F:ATP binding"/>
    <property type="evidence" value="ECO:0007669"/>
    <property type="project" value="UniProtKB-UniRule"/>
</dbReference>
<evidence type="ECO:0000313" key="9">
    <source>
        <dbReference type="Proteomes" id="UP000263642"/>
    </source>
</evidence>
<evidence type="ECO:0000256" key="2">
    <source>
        <dbReference type="ARBA" id="ARBA00022741"/>
    </source>
</evidence>
<comment type="similarity">
    <text evidence="5 6">Belongs to the PurK/PurT family.</text>
</comment>
<comment type="pathway">
    <text evidence="5 6">Purine metabolism; IMP biosynthesis via de novo pathway; 5-amino-1-(5-phospho-D-ribosyl)imidazole-4-carboxylate from 5-amino-1-(5-phospho-D-ribosyl)imidazole (N5-CAIR route): step 1/2.</text>
</comment>
<evidence type="ECO:0000259" key="7">
    <source>
        <dbReference type="PROSITE" id="PS50975"/>
    </source>
</evidence>
<comment type="catalytic activity">
    <reaction evidence="5 6">
        <text>5-amino-1-(5-phospho-beta-D-ribosyl)imidazole + hydrogencarbonate + ATP = 5-carboxyamino-1-(5-phospho-D-ribosyl)imidazole + ADP + phosphate + 2 H(+)</text>
        <dbReference type="Rhea" id="RHEA:19317"/>
        <dbReference type="ChEBI" id="CHEBI:15378"/>
        <dbReference type="ChEBI" id="CHEBI:17544"/>
        <dbReference type="ChEBI" id="CHEBI:30616"/>
        <dbReference type="ChEBI" id="CHEBI:43474"/>
        <dbReference type="ChEBI" id="CHEBI:58730"/>
        <dbReference type="ChEBI" id="CHEBI:137981"/>
        <dbReference type="ChEBI" id="CHEBI:456216"/>
        <dbReference type="EC" id="6.3.4.18"/>
    </reaction>
</comment>
<evidence type="ECO:0000256" key="3">
    <source>
        <dbReference type="ARBA" id="ARBA00022755"/>
    </source>
</evidence>
<dbReference type="GO" id="GO:0005829">
    <property type="term" value="C:cytosol"/>
    <property type="evidence" value="ECO:0007669"/>
    <property type="project" value="TreeGrafter"/>
</dbReference>
<dbReference type="GO" id="GO:0046872">
    <property type="term" value="F:metal ion binding"/>
    <property type="evidence" value="ECO:0007669"/>
    <property type="project" value="InterPro"/>
</dbReference>
<evidence type="ECO:0000256" key="1">
    <source>
        <dbReference type="ARBA" id="ARBA00022598"/>
    </source>
</evidence>
<dbReference type="InterPro" id="IPR013815">
    <property type="entry name" value="ATP_grasp_subdomain_1"/>
</dbReference>
<dbReference type="EMBL" id="DQAY01000203">
    <property type="protein sequence ID" value="HCO27643.1"/>
    <property type="molecule type" value="Genomic_DNA"/>
</dbReference>
<dbReference type="GO" id="GO:0004638">
    <property type="term" value="F:phosphoribosylaminoimidazole carboxylase activity"/>
    <property type="evidence" value="ECO:0007669"/>
    <property type="project" value="InterPro"/>
</dbReference>
<keyword evidence="1 5" id="KW-0436">Ligase</keyword>
<protein>
    <recommendedName>
        <fullName evidence="5 6">N5-carboxyaminoimidazole ribonucleotide synthase</fullName>
        <shortName evidence="5 6">N5-CAIR synthase</shortName>
        <ecNumber evidence="5 6">6.3.4.18</ecNumber>
    </recommendedName>
    <alternativeName>
        <fullName evidence="5 6">5-(carboxyamino)imidazole ribonucleotide synthetase</fullName>
    </alternativeName>
</protein>
<reference evidence="8 9" key="1">
    <citation type="journal article" date="2018" name="Nat. Biotechnol.">
        <title>A standardized bacterial taxonomy based on genome phylogeny substantially revises the tree of life.</title>
        <authorList>
            <person name="Parks D.H."/>
            <person name="Chuvochina M."/>
            <person name="Waite D.W."/>
            <person name="Rinke C."/>
            <person name="Skarshewski A."/>
            <person name="Chaumeil P.A."/>
            <person name="Hugenholtz P."/>
        </authorList>
    </citation>
    <scope>NUCLEOTIDE SEQUENCE [LARGE SCALE GENOMIC DNA]</scope>
    <source>
        <strain evidence="8">UBA9375</strain>
    </source>
</reference>
<dbReference type="NCBIfam" id="NF004676">
    <property type="entry name" value="PRK06019.1-2"/>
    <property type="match status" value="1"/>
</dbReference>
<dbReference type="Gene3D" id="3.40.50.20">
    <property type="match status" value="1"/>
</dbReference>
<dbReference type="InterPro" id="IPR003135">
    <property type="entry name" value="ATP-grasp_carboxylate-amine"/>
</dbReference>